<organism evidence="1 2">
    <name type="scientific">Paracidovorax cattleyae</name>
    <dbReference type="NCBI Taxonomy" id="80868"/>
    <lineage>
        <taxon>Bacteria</taxon>
        <taxon>Pseudomonadati</taxon>
        <taxon>Pseudomonadota</taxon>
        <taxon>Betaproteobacteria</taxon>
        <taxon>Burkholderiales</taxon>
        <taxon>Comamonadaceae</taxon>
        <taxon>Paracidovorax</taxon>
    </lineage>
</organism>
<proteinExistence type="predicted"/>
<dbReference type="EMBL" id="FNJL01000012">
    <property type="protein sequence ID" value="SDP42146.1"/>
    <property type="molecule type" value="Genomic_DNA"/>
</dbReference>
<name>A0A1H0SLX2_9BURK</name>
<dbReference type="Proteomes" id="UP000199317">
    <property type="component" value="Unassembled WGS sequence"/>
</dbReference>
<keyword evidence="2" id="KW-1185">Reference proteome</keyword>
<evidence type="ECO:0000313" key="1">
    <source>
        <dbReference type="EMBL" id="SDP42146.1"/>
    </source>
</evidence>
<evidence type="ECO:0000313" key="2">
    <source>
        <dbReference type="Proteomes" id="UP000199317"/>
    </source>
</evidence>
<sequence length="237" mass="26715">MDDAAPSSATLDDFRAFVKKKVDEHFDRERAGMLLQNLGWAIFKEKPELRAVMGTQKLKYFLKSHMSTDVSVIPSPLRPLDSWAFPAGLDLDPSDEKLFRVTAPKPAEQRLRYHPAVWGAFTKPLEPGHRRLIWLEPEPKFSDQEPIEQPPPAGSLTVDVPAVDPGSESFLEEIHARIAKWMQENEVGYEKLAPRKSEPPSHSKSLLDAILSTLDDGDLRRVTLPLDIVHKLLRASP</sequence>
<gene>
    <name evidence="1" type="ORF">SAMN04489708_112138</name>
</gene>
<protein>
    <submittedName>
        <fullName evidence="1">Uncharacterized protein</fullName>
    </submittedName>
</protein>
<reference evidence="2" key="1">
    <citation type="submission" date="2016-10" db="EMBL/GenBank/DDBJ databases">
        <authorList>
            <person name="Varghese N."/>
            <person name="Submissions S."/>
        </authorList>
    </citation>
    <scope>NUCLEOTIDE SEQUENCE [LARGE SCALE GENOMIC DNA]</scope>
    <source>
        <strain evidence="2">DSM 17101</strain>
    </source>
</reference>
<dbReference type="RefSeq" id="WP_143015906.1">
    <property type="nucleotide sequence ID" value="NZ_FNJL01000012.1"/>
</dbReference>
<dbReference type="AlphaFoldDB" id="A0A1H0SLX2"/>
<accession>A0A1H0SLX2</accession>